<dbReference type="PROSITE" id="PS51186">
    <property type="entry name" value="GNAT"/>
    <property type="match status" value="2"/>
</dbReference>
<organism evidence="4 5">
    <name type="scientific">Streptomyces beihaiensis</name>
    <dbReference type="NCBI Taxonomy" id="2984495"/>
    <lineage>
        <taxon>Bacteria</taxon>
        <taxon>Bacillati</taxon>
        <taxon>Actinomycetota</taxon>
        <taxon>Actinomycetes</taxon>
        <taxon>Kitasatosporales</taxon>
        <taxon>Streptomycetaceae</taxon>
        <taxon>Streptomyces</taxon>
    </lineage>
</organism>
<evidence type="ECO:0000313" key="5">
    <source>
        <dbReference type="Proteomes" id="UP001163064"/>
    </source>
</evidence>
<dbReference type="CDD" id="cd04301">
    <property type="entry name" value="NAT_SF"/>
    <property type="match status" value="1"/>
</dbReference>
<dbReference type="EMBL" id="JAPHNL010000294">
    <property type="protein sequence ID" value="MCX3063117.1"/>
    <property type="molecule type" value="Genomic_DNA"/>
</dbReference>
<name>A0ABT3U3E8_9ACTN</name>
<gene>
    <name evidence="4" type="ORF">OFY01_25830</name>
</gene>
<evidence type="ECO:0000259" key="3">
    <source>
        <dbReference type="PROSITE" id="PS51186"/>
    </source>
</evidence>
<reference evidence="4" key="1">
    <citation type="submission" date="2022-10" db="EMBL/GenBank/DDBJ databases">
        <title>Streptomyces beihaiensis sp. nov., a chitin degrading actinobacterium, isolated from shrimp pond soil.</title>
        <authorList>
            <person name="Xie J."/>
            <person name="Shen N."/>
        </authorList>
    </citation>
    <scope>NUCLEOTIDE SEQUENCE</scope>
    <source>
        <strain evidence="4">GXMU-J5</strain>
    </source>
</reference>
<proteinExistence type="predicted"/>
<protein>
    <submittedName>
        <fullName evidence="4">GNAT family N-acetyltransferase</fullName>
    </submittedName>
</protein>
<dbReference type="InterPro" id="IPR016181">
    <property type="entry name" value="Acyl_CoA_acyltransferase"/>
</dbReference>
<evidence type="ECO:0000256" key="1">
    <source>
        <dbReference type="ARBA" id="ARBA00022679"/>
    </source>
</evidence>
<keyword evidence="1" id="KW-0808">Transferase</keyword>
<dbReference type="PANTHER" id="PTHR43877:SF1">
    <property type="entry name" value="ACETYLTRANSFERASE"/>
    <property type="match status" value="1"/>
</dbReference>
<dbReference type="SUPFAM" id="SSF55729">
    <property type="entry name" value="Acyl-CoA N-acyltransferases (Nat)"/>
    <property type="match status" value="2"/>
</dbReference>
<dbReference type="Gene3D" id="3.40.630.30">
    <property type="match status" value="1"/>
</dbReference>
<accession>A0ABT3U3E8</accession>
<feature type="domain" description="N-acetyltransferase" evidence="3">
    <location>
        <begin position="3"/>
        <end position="153"/>
    </location>
</feature>
<dbReference type="Pfam" id="PF00583">
    <property type="entry name" value="Acetyltransf_1"/>
    <property type="match status" value="2"/>
</dbReference>
<evidence type="ECO:0000313" key="4">
    <source>
        <dbReference type="EMBL" id="MCX3063117.1"/>
    </source>
</evidence>
<keyword evidence="2" id="KW-0012">Acyltransferase</keyword>
<keyword evidence="5" id="KW-1185">Reference proteome</keyword>
<dbReference type="InterPro" id="IPR050832">
    <property type="entry name" value="Bact_Acetyltransf"/>
</dbReference>
<dbReference type="Proteomes" id="UP001163064">
    <property type="component" value="Unassembled WGS sequence"/>
</dbReference>
<dbReference type="RefSeq" id="WP_266603793.1">
    <property type="nucleotide sequence ID" value="NZ_JAPHNL010000294.1"/>
</dbReference>
<dbReference type="PANTHER" id="PTHR43877">
    <property type="entry name" value="AMINOALKYLPHOSPHONATE N-ACETYLTRANSFERASE-RELATED-RELATED"/>
    <property type="match status" value="1"/>
</dbReference>
<feature type="domain" description="N-acetyltransferase" evidence="3">
    <location>
        <begin position="162"/>
        <end position="311"/>
    </location>
</feature>
<dbReference type="InterPro" id="IPR000182">
    <property type="entry name" value="GNAT_dom"/>
</dbReference>
<comment type="caution">
    <text evidence="4">The sequence shown here is derived from an EMBL/GenBank/DDBJ whole genome shotgun (WGS) entry which is preliminary data.</text>
</comment>
<sequence>MTVLVRPLHPGEPADVEGFTRVRRACLPAMLATPASVAHDAAHAHPDAHYVQLVALDDTGAVTGTAQVGIAYDSPEPGQGYANVYVHPDRRGRGAGTLLLRTAEEHLALHGAREVYAWALDAGRNLSWAAARGYRRGRSAHFLRLDLASGPLPPRPAPPPGVELRTAADFADDPRPLFDLDAETLADEPGDVGAELSDFEQWLRDTWHHPLLDRGLTTVAVVDGRPAAFTLARTDGDGRYSTGMTGTARAFRGRGLAKLAKNESLHRAREAGITVAYTGNDAGNAPMLAINKWFGYTLDATEVRHVRTLGS</sequence>
<evidence type="ECO:0000256" key="2">
    <source>
        <dbReference type="ARBA" id="ARBA00023315"/>
    </source>
</evidence>